<evidence type="ECO:0000313" key="4">
    <source>
        <dbReference type="Proteomes" id="UP000271098"/>
    </source>
</evidence>
<proteinExistence type="predicted"/>
<reference evidence="5" key="1">
    <citation type="submission" date="2016-06" db="UniProtKB">
        <authorList>
            <consortium name="WormBaseParasite"/>
        </authorList>
    </citation>
    <scope>IDENTIFICATION</scope>
</reference>
<keyword evidence="1" id="KW-0732">Signal</keyword>
<dbReference type="AlphaFoldDB" id="A0A183DV13"/>
<gene>
    <name evidence="3" type="ORF">GPUH_LOCUS12554</name>
</gene>
<dbReference type="EMBL" id="UYRT01079407">
    <property type="protein sequence ID" value="VDN20655.1"/>
    <property type="molecule type" value="Genomic_DNA"/>
</dbReference>
<evidence type="ECO:0000313" key="5">
    <source>
        <dbReference type="WBParaSite" id="GPUH_0001256801-mRNA-1"/>
    </source>
</evidence>
<accession>A0A183DV13</accession>
<evidence type="ECO:0000259" key="2">
    <source>
        <dbReference type="Pfam" id="PF23003"/>
    </source>
</evidence>
<evidence type="ECO:0000256" key="1">
    <source>
        <dbReference type="SAM" id="SignalP"/>
    </source>
</evidence>
<evidence type="ECO:0000313" key="3">
    <source>
        <dbReference type="EMBL" id="VDN20655.1"/>
    </source>
</evidence>
<feature type="chain" id="PRO_5043138897" evidence="1">
    <location>
        <begin position="19"/>
        <end position="212"/>
    </location>
</feature>
<keyword evidence="4" id="KW-1185">Reference proteome</keyword>
<reference evidence="3 4" key="2">
    <citation type="submission" date="2018-11" db="EMBL/GenBank/DDBJ databases">
        <authorList>
            <consortium name="Pathogen Informatics"/>
        </authorList>
    </citation>
    <scope>NUCLEOTIDE SEQUENCE [LARGE SCALE GENOMIC DNA]</scope>
</reference>
<dbReference type="Pfam" id="PF23003">
    <property type="entry name" value="Fn1_2"/>
    <property type="match status" value="1"/>
</dbReference>
<dbReference type="InterPro" id="IPR055119">
    <property type="entry name" value="Mig18_Fn1"/>
</dbReference>
<dbReference type="OrthoDB" id="5856676at2759"/>
<dbReference type="WBParaSite" id="GPUH_0001256801-mRNA-1">
    <property type="protein sequence ID" value="GPUH_0001256801-mRNA-1"/>
    <property type="gene ID" value="GPUH_0001256801"/>
</dbReference>
<feature type="domain" description="Abnormal cell migration protein 18-like fibronectin type I" evidence="2">
    <location>
        <begin position="135"/>
        <end position="199"/>
    </location>
</feature>
<sequence length="212" mass="23869">MIVFHWLIGVFGAAVVQAQRSMVLTRDIVPQTMNARMDASGKTVYDCTDIMGKAMKFLHCQFVEACIGSERTGGALIKPGETLNKDGFWHKCTHYPKNQTAVYTEGKRHFEDQILWKLYQTFLKINEDGYKIIETACNVNDKQYHIGDLVRSAFFLMKCSEDGYKIIGCYYVGNNGKEVDMKPGTTAEANGQIHHCDDNDGNIQYYATGALP</sequence>
<feature type="signal peptide" evidence="1">
    <location>
        <begin position="1"/>
        <end position="18"/>
    </location>
</feature>
<organism evidence="5">
    <name type="scientific">Gongylonema pulchrum</name>
    <dbReference type="NCBI Taxonomy" id="637853"/>
    <lineage>
        <taxon>Eukaryota</taxon>
        <taxon>Metazoa</taxon>
        <taxon>Ecdysozoa</taxon>
        <taxon>Nematoda</taxon>
        <taxon>Chromadorea</taxon>
        <taxon>Rhabditida</taxon>
        <taxon>Spirurina</taxon>
        <taxon>Spiruromorpha</taxon>
        <taxon>Spiruroidea</taxon>
        <taxon>Gongylonematidae</taxon>
        <taxon>Gongylonema</taxon>
    </lineage>
</organism>
<dbReference type="Proteomes" id="UP000271098">
    <property type="component" value="Unassembled WGS sequence"/>
</dbReference>
<name>A0A183DV13_9BILA</name>
<protein>
    <submittedName>
        <fullName evidence="5">SCP domain-containing protein</fullName>
    </submittedName>
</protein>